<evidence type="ECO:0000259" key="2">
    <source>
        <dbReference type="Pfam" id="PF03781"/>
    </source>
</evidence>
<reference evidence="3 4" key="1">
    <citation type="journal article" date="2015" name="Sci. Rep.">
        <title>Unraveling adaptation of Pontibacter korlensis to radiation and infertility in desert through complete genome and comparative transcriptomic analysis.</title>
        <authorList>
            <person name="Dai J."/>
            <person name="Dai W."/>
            <person name="Qiu C."/>
            <person name="Yang Z."/>
            <person name="Zhang Y."/>
            <person name="Zhou M."/>
            <person name="Zhang L."/>
            <person name="Fang C."/>
            <person name="Gao Q."/>
            <person name="Yang Q."/>
            <person name="Li X."/>
            <person name="Wang Z."/>
            <person name="Wang Z."/>
            <person name="Jia Z."/>
            <person name="Chen X."/>
        </authorList>
    </citation>
    <scope>NUCLEOTIDE SEQUENCE [LARGE SCALE GENOMIC DNA]</scope>
    <source>
        <strain evidence="3 4">X14-1T</strain>
    </source>
</reference>
<dbReference type="InterPro" id="IPR042095">
    <property type="entry name" value="SUMF_sf"/>
</dbReference>
<dbReference type="EMBL" id="CP009621">
    <property type="protein sequence ID" value="AKD02843.1"/>
    <property type="molecule type" value="Genomic_DNA"/>
</dbReference>
<keyword evidence="4" id="KW-1185">Reference proteome</keyword>
<dbReference type="InterPro" id="IPR005532">
    <property type="entry name" value="SUMF_dom"/>
</dbReference>
<protein>
    <recommendedName>
        <fullName evidence="2">Sulfatase-modifying factor enzyme-like domain-containing protein</fullName>
    </recommendedName>
</protein>
<dbReference type="Pfam" id="PF03781">
    <property type="entry name" value="FGE-sulfatase"/>
    <property type="match status" value="1"/>
</dbReference>
<dbReference type="SUPFAM" id="SSF56436">
    <property type="entry name" value="C-type lectin-like"/>
    <property type="match status" value="1"/>
</dbReference>
<dbReference type="STRING" id="400092.PKOR_06525"/>
<accession>A0A0E3ZCW9</accession>
<dbReference type="InterPro" id="IPR051043">
    <property type="entry name" value="Sulfatase_Mod_Factor_Kinase"/>
</dbReference>
<organism evidence="3 4">
    <name type="scientific">Pontibacter korlensis</name>
    <dbReference type="NCBI Taxonomy" id="400092"/>
    <lineage>
        <taxon>Bacteria</taxon>
        <taxon>Pseudomonadati</taxon>
        <taxon>Bacteroidota</taxon>
        <taxon>Cytophagia</taxon>
        <taxon>Cytophagales</taxon>
        <taxon>Hymenobacteraceae</taxon>
        <taxon>Pontibacter</taxon>
    </lineage>
</organism>
<proteinExistence type="predicted"/>
<dbReference type="PANTHER" id="PTHR23150:SF19">
    <property type="entry name" value="FORMYLGLYCINE-GENERATING ENZYME"/>
    <property type="match status" value="1"/>
</dbReference>
<dbReference type="OrthoDB" id="662753at2"/>
<dbReference type="RefSeq" id="WP_046309827.1">
    <property type="nucleotide sequence ID" value="NZ_CBCSCY010000001.1"/>
</dbReference>
<gene>
    <name evidence="3" type="ORF">PKOR_06525</name>
</gene>
<keyword evidence="1" id="KW-0732">Signal</keyword>
<sequence>MRSLLILIVYFLLGCATAYANNISVSNVVLQNQNTTEKTTVVNFDLRWDNSWRLSVGQQNWDAAWVFVKYQPSGSQQWYHAKLKPTGHTAPTGAKIDAPADGMGAFVYRSAAGSGTFSLTDIGLKWDYAANGLTDGALVTVKVFAIEMVYVPQGAFYAGDFNTSRGSFKKGSASNDTRPWDISSENTILVTNTISNGYYYTQGSSYQGLGTGSTFTIPSTFPKGYNAFYCMKYEISEGQWVDFFNTLTTPQKNTLDLTSGTGKGRNTEYFRNTISWTGGDATTETPNRACGYLNWMDAAAYADWAGLRPMTELEFEKATRGSMNAIGGEYAWGNGDDITAVSSLLNDGLANEGSNTSNANANFGNASVLGPVRVGMFATASSDRVQAGASYWGIMELSGNVWERVVSVGFSATHDFAGTHGDGELSGNGYANVADWPGATGATNEVKGAAGAGFRGGSWYSASSAVDLRASDRVWAAYNSTARRNDFGFRAIRTAP</sequence>
<dbReference type="PATRIC" id="fig|400092.3.peg.1459"/>
<dbReference type="AlphaFoldDB" id="A0A0E3ZCW9"/>
<feature type="chain" id="PRO_5002416339" description="Sulfatase-modifying factor enzyme-like domain-containing protein" evidence="1">
    <location>
        <begin position="21"/>
        <end position="496"/>
    </location>
</feature>
<dbReference type="Gene3D" id="3.90.1580.10">
    <property type="entry name" value="paralog of FGE (formylglycine-generating enzyme)"/>
    <property type="match status" value="1"/>
</dbReference>
<name>A0A0E3ZCW9_9BACT</name>
<dbReference type="PANTHER" id="PTHR23150">
    <property type="entry name" value="SULFATASE MODIFYING FACTOR 1, 2"/>
    <property type="match status" value="1"/>
</dbReference>
<evidence type="ECO:0000313" key="4">
    <source>
        <dbReference type="Proteomes" id="UP000033109"/>
    </source>
</evidence>
<feature type="signal peptide" evidence="1">
    <location>
        <begin position="1"/>
        <end position="20"/>
    </location>
</feature>
<evidence type="ECO:0000256" key="1">
    <source>
        <dbReference type="SAM" id="SignalP"/>
    </source>
</evidence>
<dbReference type="InterPro" id="IPR016187">
    <property type="entry name" value="CTDL_fold"/>
</dbReference>
<feature type="domain" description="Sulfatase-modifying factor enzyme-like" evidence="2">
    <location>
        <begin position="226"/>
        <end position="493"/>
    </location>
</feature>
<dbReference type="KEGG" id="pko:PKOR_06525"/>
<evidence type="ECO:0000313" key="3">
    <source>
        <dbReference type="EMBL" id="AKD02843.1"/>
    </source>
</evidence>
<dbReference type="Proteomes" id="UP000033109">
    <property type="component" value="Chromosome"/>
</dbReference>
<dbReference type="PROSITE" id="PS51257">
    <property type="entry name" value="PROKAR_LIPOPROTEIN"/>
    <property type="match status" value="1"/>
</dbReference>
<dbReference type="GO" id="GO:0120147">
    <property type="term" value="F:formylglycine-generating oxidase activity"/>
    <property type="evidence" value="ECO:0007669"/>
    <property type="project" value="TreeGrafter"/>
</dbReference>
<dbReference type="HOGENOM" id="CLU_573381_0_0_10"/>